<gene>
    <name evidence="1" type="ORF">LCGC14_1676630</name>
</gene>
<accession>A0A0F9K5H3</accession>
<feature type="non-terminal residue" evidence="1">
    <location>
        <position position="1"/>
    </location>
</feature>
<dbReference type="AlphaFoldDB" id="A0A0F9K5H3"/>
<organism evidence="1">
    <name type="scientific">marine sediment metagenome</name>
    <dbReference type="NCBI Taxonomy" id="412755"/>
    <lineage>
        <taxon>unclassified sequences</taxon>
        <taxon>metagenomes</taxon>
        <taxon>ecological metagenomes</taxon>
    </lineage>
</organism>
<protein>
    <submittedName>
        <fullName evidence="1">Uncharacterized protein</fullName>
    </submittedName>
</protein>
<evidence type="ECO:0000313" key="1">
    <source>
        <dbReference type="EMBL" id="KKM17358.1"/>
    </source>
</evidence>
<reference evidence="1" key="1">
    <citation type="journal article" date="2015" name="Nature">
        <title>Complex archaea that bridge the gap between prokaryotes and eukaryotes.</title>
        <authorList>
            <person name="Spang A."/>
            <person name="Saw J.H."/>
            <person name="Jorgensen S.L."/>
            <person name="Zaremba-Niedzwiedzka K."/>
            <person name="Martijn J."/>
            <person name="Lind A.E."/>
            <person name="van Eijk R."/>
            <person name="Schleper C."/>
            <person name="Guy L."/>
            <person name="Ettema T.J."/>
        </authorList>
    </citation>
    <scope>NUCLEOTIDE SEQUENCE</scope>
</reference>
<name>A0A0F9K5H3_9ZZZZ</name>
<comment type="caution">
    <text evidence="1">The sequence shown here is derived from an EMBL/GenBank/DDBJ whole genome shotgun (WGS) entry which is preliminary data.</text>
</comment>
<sequence length="139" mass="15948">PMDKFSVDSTRFCVTSRSWFVPRLRSHFLFTICSVMPVDKFLLDIRGFLDYARARGRESVIGVAARSCLGRSLTCARGVPVPSCVPVPDSFLCPWRDFLTHTRRDIIFLRVQEKTCITLENPYIVKCQDSLTVRSRIEV</sequence>
<dbReference type="EMBL" id="LAZR01014471">
    <property type="protein sequence ID" value="KKM17358.1"/>
    <property type="molecule type" value="Genomic_DNA"/>
</dbReference>
<proteinExistence type="predicted"/>